<dbReference type="EMBL" id="GFAC01006485">
    <property type="protein sequence ID" value="JAT92703.1"/>
    <property type="molecule type" value="mRNA"/>
</dbReference>
<accession>A0A1E1X0A2</accession>
<proteinExistence type="evidence at transcript level"/>
<sequence>MKWGGGKCSAGVASGVLLRRSPAVATQQEVAGRGRDWAGHVVHGGGVQQERLVRVLERAAGHHVSSAAAESVFEVLVLVVDAGVVRVLVAEATVGVDGWDEAWPARGDWGLLVHGSTDDVTTGSVVADVDLGQAPDALAIVGVAAAHLVCVGPDELREVSELLAEPEGADGGRLEVELGGFVVPGVDLRVPVRLVVQVVLEVVRPHQRHVLTHVEATDAPLLVVTVRALVGPPLGDCRQLIVPAQRPHVGCRGKTSLVASRDPRPKLVVQIHNAGLLRPGDSARTEQLLSGAGQRPVAAYAVSGVVVRAGCKGQQLRQHT</sequence>
<reference evidence="1" key="1">
    <citation type="journal article" date="2017" name="Front. Cell. Infect. Microbiol.">
        <title>The Distinct Transcriptional Response of the Midgut of Amblyomma sculptum and Amblyomma aureolatum Ticks to Rickettsia rickettsii Correlates to Their Differences in Susceptibility to Infection.</title>
        <authorList>
            <person name="Martins L.A."/>
            <person name="Galletti M.F.B.M."/>
            <person name="Ribeiro J.M."/>
            <person name="Fujita A."/>
            <person name="Costa F.B."/>
            <person name="Labruna M.B."/>
            <person name="Daffre S."/>
            <person name="Fogaca A.C."/>
        </authorList>
    </citation>
    <scope>NUCLEOTIDE SEQUENCE</scope>
</reference>
<name>A0A1E1X0A2_9ACAR</name>
<feature type="non-terminal residue" evidence="1">
    <location>
        <position position="320"/>
    </location>
</feature>
<protein>
    <submittedName>
        <fullName evidence="1">Uncharacterized protein</fullName>
    </submittedName>
</protein>
<dbReference type="AlphaFoldDB" id="A0A1E1X0A2"/>
<evidence type="ECO:0000313" key="1">
    <source>
        <dbReference type="EMBL" id="JAT92703.1"/>
    </source>
</evidence>
<organism evidence="1">
    <name type="scientific">Amblyomma aureolatum</name>
    <dbReference type="NCBI Taxonomy" id="187763"/>
    <lineage>
        <taxon>Eukaryota</taxon>
        <taxon>Metazoa</taxon>
        <taxon>Ecdysozoa</taxon>
        <taxon>Arthropoda</taxon>
        <taxon>Chelicerata</taxon>
        <taxon>Arachnida</taxon>
        <taxon>Acari</taxon>
        <taxon>Parasitiformes</taxon>
        <taxon>Ixodida</taxon>
        <taxon>Ixodoidea</taxon>
        <taxon>Ixodidae</taxon>
        <taxon>Amblyomminae</taxon>
        <taxon>Amblyomma</taxon>
    </lineage>
</organism>